<dbReference type="SUPFAM" id="SSF53187">
    <property type="entry name" value="Zn-dependent exopeptidases"/>
    <property type="match status" value="1"/>
</dbReference>
<dbReference type="InterPro" id="IPR011356">
    <property type="entry name" value="Leucine_aapep/pepB"/>
</dbReference>
<dbReference type="GO" id="GO:0070006">
    <property type="term" value="F:metalloaminopeptidase activity"/>
    <property type="evidence" value="ECO:0007669"/>
    <property type="project" value="InterPro"/>
</dbReference>
<accession>A0A0T6AZX5</accession>
<dbReference type="GO" id="GO:0030145">
    <property type="term" value="F:manganese ion binding"/>
    <property type="evidence" value="ECO:0007669"/>
    <property type="project" value="InterPro"/>
</dbReference>
<comment type="similarity">
    <text evidence="1">Belongs to the peptidase M17 family.</text>
</comment>
<dbReference type="GO" id="GO:0005737">
    <property type="term" value="C:cytoplasm"/>
    <property type="evidence" value="ECO:0007669"/>
    <property type="project" value="InterPro"/>
</dbReference>
<dbReference type="PANTHER" id="PTHR11963:SF23">
    <property type="entry name" value="CYTOSOL AMINOPEPTIDASE"/>
    <property type="match status" value="1"/>
</dbReference>
<sequence>MTPTIFAKKAEEVLRPLGCEVYVRDREWAEDKKMGGFLSVTRGSSEPPVFLEMHYKGGGANNFVLIGKGVTFDAGGISIKPSANMADMRADMSGGAAVLGTIFGLASLKVKSNVVALVPLVENLPSGSATKPGDVITAMNGKTICVDNTDAEGRLILADALCYSKEFNPVWVLDIATLTGAMQVAIGDTATGVFTNSNELYEDLEEAGLNTGDRVWRFPLWKRYSELVTKYPFYDVHNVGKGKGGGACKAAAFLKEFAPEKIDWLHLDMAGVMGPAKTAEYLSEGMQGRPTRMLIEFVQRRSVYK</sequence>
<protein>
    <submittedName>
        <fullName evidence="6">Peptidase</fullName>
    </submittedName>
</protein>
<dbReference type="OrthoDB" id="412814at2759"/>
<dbReference type="Proteomes" id="UP000051574">
    <property type="component" value="Unassembled WGS sequence"/>
</dbReference>
<keyword evidence="4" id="KW-0378">Hydrolase</keyword>
<reference evidence="6 7" key="1">
    <citation type="submission" date="2015-09" db="EMBL/GenBank/DDBJ databases">
        <title>Draft genome of the scarab beetle Oryctes borbonicus.</title>
        <authorList>
            <person name="Meyer J.M."/>
            <person name="Markov G.V."/>
            <person name="Baskaran P."/>
            <person name="Herrmann M."/>
            <person name="Sommer R.J."/>
            <person name="Roedelsperger C."/>
        </authorList>
    </citation>
    <scope>NUCLEOTIDE SEQUENCE [LARGE SCALE GENOMIC DNA]</scope>
    <source>
        <strain evidence="6">OB123</strain>
        <tissue evidence="6">Whole animal</tissue>
    </source>
</reference>
<dbReference type="PRINTS" id="PR00481">
    <property type="entry name" value="LAMNOPPTDASE"/>
</dbReference>
<evidence type="ECO:0000256" key="4">
    <source>
        <dbReference type="ARBA" id="ARBA00022801"/>
    </source>
</evidence>
<evidence type="ECO:0000313" key="6">
    <source>
        <dbReference type="EMBL" id="KRT80668.1"/>
    </source>
</evidence>
<dbReference type="Gene3D" id="3.40.630.10">
    <property type="entry name" value="Zn peptidases"/>
    <property type="match status" value="1"/>
</dbReference>
<dbReference type="Pfam" id="PF00883">
    <property type="entry name" value="Peptidase_M17"/>
    <property type="match status" value="1"/>
</dbReference>
<organism evidence="6 7">
    <name type="scientific">Oryctes borbonicus</name>
    <dbReference type="NCBI Taxonomy" id="1629725"/>
    <lineage>
        <taxon>Eukaryota</taxon>
        <taxon>Metazoa</taxon>
        <taxon>Ecdysozoa</taxon>
        <taxon>Arthropoda</taxon>
        <taxon>Hexapoda</taxon>
        <taxon>Insecta</taxon>
        <taxon>Pterygota</taxon>
        <taxon>Neoptera</taxon>
        <taxon>Endopterygota</taxon>
        <taxon>Coleoptera</taxon>
        <taxon>Polyphaga</taxon>
        <taxon>Scarabaeiformia</taxon>
        <taxon>Scarabaeidae</taxon>
        <taxon>Dynastinae</taxon>
        <taxon>Oryctes</taxon>
    </lineage>
</organism>
<evidence type="ECO:0000256" key="1">
    <source>
        <dbReference type="ARBA" id="ARBA00009528"/>
    </source>
</evidence>
<keyword evidence="2" id="KW-0031">Aminopeptidase</keyword>
<dbReference type="AlphaFoldDB" id="A0A0T6AZX5"/>
<evidence type="ECO:0000256" key="3">
    <source>
        <dbReference type="ARBA" id="ARBA00022670"/>
    </source>
</evidence>
<feature type="domain" description="Cytosol aminopeptidase" evidence="5">
    <location>
        <begin position="148"/>
        <end position="155"/>
    </location>
</feature>
<dbReference type="PANTHER" id="PTHR11963">
    <property type="entry name" value="LEUCINE AMINOPEPTIDASE-RELATED"/>
    <property type="match status" value="1"/>
</dbReference>
<evidence type="ECO:0000313" key="7">
    <source>
        <dbReference type="Proteomes" id="UP000051574"/>
    </source>
</evidence>
<evidence type="ECO:0000259" key="5">
    <source>
        <dbReference type="PROSITE" id="PS00631"/>
    </source>
</evidence>
<evidence type="ECO:0000256" key="2">
    <source>
        <dbReference type="ARBA" id="ARBA00022438"/>
    </source>
</evidence>
<keyword evidence="3" id="KW-0645">Protease</keyword>
<keyword evidence="7" id="KW-1185">Reference proteome</keyword>
<dbReference type="InterPro" id="IPR000819">
    <property type="entry name" value="Peptidase_M17_C"/>
</dbReference>
<dbReference type="PROSITE" id="PS00631">
    <property type="entry name" value="CYTOSOL_AP"/>
    <property type="match status" value="1"/>
</dbReference>
<dbReference type="GO" id="GO:0006508">
    <property type="term" value="P:proteolysis"/>
    <property type="evidence" value="ECO:0007669"/>
    <property type="project" value="UniProtKB-KW"/>
</dbReference>
<dbReference type="EMBL" id="LJIG01016416">
    <property type="protein sequence ID" value="KRT80668.1"/>
    <property type="molecule type" value="Genomic_DNA"/>
</dbReference>
<comment type="caution">
    <text evidence="6">The sequence shown here is derived from an EMBL/GenBank/DDBJ whole genome shotgun (WGS) entry which is preliminary data.</text>
</comment>
<gene>
    <name evidence="6" type="ORF">AMK59_6304</name>
</gene>
<dbReference type="CDD" id="cd00433">
    <property type="entry name" value="Peptidase_M17"/>
    <property type="match status" value="1"/>
</dbReference>
<proteinExistence type="inferred from homology"/>
<name>A0A0T6AZX5_9SCAR</name>